<dbReference type="AlphaFoldDB" id="A0A9W9ALL2"/>
<feature type="non-terminal residue" evidence="2">
    <location>
        <position position="1"/>
    </location>
</feature>
<keyword evidence="1" id="KW-0732">Signal</keyword>
<gene>
    <name evidence="2" type="ORF">J3R30DRAFT_3448501</name>
</gene>
<feature type="signal peptide" evidence="1">
    <location>
        <begin position="1"/>
        <end position="20"/>
    </location>
</feature>
<evidence type="ECO:0000313" key="3">
    <source>
        <dbReference type="Proteomes" id="UP001150266"/>
    </source>
</evidence>
<proteinExistence type="predicted"/>
<organism evidence="2 3">
    <name type="scientific">Lentinula aciculospora</name>
    <dbReference type="NCBI Taxonomy" id="153920"/>
    <lineage>
        <taxon>Eukaryota</taxon>
        <taxon>Fungi</taxon>
        <taxon>Dikarya</taxon>
        <taxon>Basidiomycota</taxon>
        <taxon>Agaricomycotina</taxon>
        <taxon>Agaricomycetes</taxon>
        <taxon>Agaricomycetidae</taxon>
        <taxon>Agaricales</taxon>
        <taxon>Marasmiineae</taxon>
        <taxon>Omphalotaceae</taxon>
        <taxon>Lentinula</taxon>
    </lineage>
</organism>
<evidence type="ECO:0000313" key="2">
    <source>
        <dbReference type="EMBL" id="KAJ4483447.1"/>
    </source>
</evidence>
<protein>
    <submittedName>
        <fullName evidence="2">Uncharacterized protein</fullName>
    </submittedName>
</protein>
<keyword evidence="3" id="KW-1185">Reference proteome</keyword>
<sequence length="143" mass="15556">MFTKTLVLIIISSLLSFSAAIPLHVVKDDTGNTESTPLNSTSPSLLDNVKRGSPTKLVLNLVGCTLETLQSVLHNPGKLTAKFDGLLYGSIIPKGGLYLAVDPKDAESIGKTYKCPGGKYVIVEYNFDGTGLRYVTLHYLYYR</sequence>
<feature type="chain" id="PRO_5040937900" evidence="1">
    <location>
        <begin position="21"/>
        <end position="143"/>
    </location>
</feature>
<dbReference type="EMBL" id="JAOTPV010000004">
    <property type="protein sequence ID" value="KAJ4483447.1"/>
    <property type="molecule type" value="Genomic_DNA"/>
</dbReference>
<dbReference type="Proteomes" id="UP001150266">
    <property type="component" value="Unassembled WGS sequence"/>
</dbReference>
<comment type="caution">
    <text evidence="2">The sequence shown here is derived from an EMBL/GenBank/DDBJ whole genome shotgun (WGS) entry which is preliminary data.</text>
</comment>
<dbReference type="OrthoDB" id="2925689at2759"/>
<accession>A0A9W9ALL2</accession>
<evidence type="ECO:0000256" key="1">
    <source>
        <dbReference type="SAM" id="SignalP"/>
    </source>
</evidence>
<name>A0A9W9ALL2_9AGAR</name>
<reference evidence="2" key="1">
    <citation type="submission" date="2022-08" db="EMBL/GenBank/DDBJ databases">
        <title>A Global Phylogenomic Analysis of the Shiitake Genus Lentinula.</title>
        <authorList>
            <consortium name="DOE Joint Genome Institute"/>
            <person name="Sierra-Patev S."/>
            <person name="Min B."/>
            <person name="Naranjo-Ortiz M."/>
            <person name="Looney B."/>
            <person name="Konkel Z."/>
            <person name="Slot J.C."/>
            <person name="Sakamoto Y."/>
            <person name="Steenwyk J.L."/>
            <person name="Rokas A."/>
            <person name="Carro J."/>
            <person name="Camarero S."/>
            <person name="Ferreira P."/>
            <person name="Molpeceres G."/>
            <person name="Ruiz-Duenas F.J."/>
            <person name="Serrano A."/>
            <person name="Henrissat B."/>
            <person name="Drula E."/>
            <person name="Hughes K.W."/>
            <person name="Mata J.L."/>
            <person name="Ishikawa N.K."/>
            <person name="Vargas-Isla R."/>
            <person name="Ushijima S."/>
            <person name="Smith C.A."/>
            <person name="Ahrendt S."/>
            <person name="Andreopoulos W."/>
            <person name="He G."/>
            <person name="Labutti K."/>
            <person name="Lipzen A."/>
            <person name="Ng V."/>
            <person name="Riley R."/>
            <person name="Sandor L."/>
            <person name="Barry K."/>
            <person name="Martinez A.T."/>
            <person name="Xiao Y."/>
            <person name="Gibbons J.G."/>
            <person name="Terashima K."/>
            <person name="Grigoriev I.V."/>
            <person name="Hibbett D.S."/>
        </authorList>
    </citation>
    <scope>NUCLEOTIDE SEQUENCE</scope>
    <source>
        <strain evidence="2">JLM2183</strain>
    </source>
</reference>